<dbReference type="InterPro" id="IPR036249">
    <property type="entry name" value="Thioredoxin-like_sf"/>
</dbReference>
<dbReference type="SUPFAM" id="SSF52833">
    <property type="entry name" value="Thioredoxin-like"/>
    <property type="match status" value="1"/>
</dbReference>
<dbReference type="PANTHER" id="PTHR42852:SF17">
    <property type="entry name" value="THIOREDOXIN-LIKE PROTEIN HI_1115"/>
    <property type="match status" value="1"/>
</dbReference>
<proteinExistence type="predicted"/>
<dbReference type="InterPro" id="IPR050553">
    <property type="entry name" value="Thioredoxin_ResA/DsbE_sf"/>
</dbReference>
<evidence type="ECO:0000259" key="2">
    <source>
        <dbReference type="PROSITE" id="PS51352"/>
    </source>
</evidence>
<comment type="caution">
    <text evidence="3">The sequence shown here is derived from an EMBL/GenBank/DDBJ whole genome shotgun (WGS) entry which is preliminary data.</text>
</comment>
<accession>A0A4R6TXS9</accession>
<evidence type="ECO:0000313" key="4">
    <source>
        <dbReference type="Proteomes" id="UP000295632"/>
    </source>
</evidence>
<dbReference type="Proteomes" id="UP000295632">
    <property type="component" value="Unassembled WGS sequence"/>
</dbReference>
<organism evidence="3 4">
    <name type="scientific">Aureibacillus halotolerans</name>
    <dbReference type="NCBI Taxonomy" id="1508390"/>
    <lineage>
        <taxon>Bacteria</taxon>
        <taxon>Bacillati</taxon>
        <taxon>Bacillota</taxon>
        <taxon>Bacilli</taxon>
        <taxon>Bacillales</taxon>
        <taxon>Bacillaceae</taxon>
        <taxon>Aureibacillus</taxon>
    </lineage>
</organism>
<gene>
    <name evidence="3" type="ORF">EV213_12431</name>
</gene>
<protein>
    <submittedName>
        <fullName evidence="3">Peroxiredoxin</fullName>
    </submittedName>
</protein>
<name>A0A4R6TXS9_9BACI</name>
<dbReference type="Pfam" id="PF00578">
    <property type="entry name" value="AhpC-TSA"/>
    <property type="match status" value="1"/>
</dbReference>
<reference evidence="3 4" key="1">
    <citation type="submission" date="2019-03" db="EMBL/GenBank/DDBJ databases">
        <title>Genomic Encyclopedia of Type Strains, Phase IV (KMG-IV): sequencing the most valuable type-strain genomes for metagenomic binning, comparative biology and taxonomic classification.</title>
        <authorList>
            <person name="Goeker M."/>
        </authorList>
    </citation>
    <scope>NUCLEOTIDE SEQUENCE [LARGE SCALE GENOMIC DNA]</scope>
    <source>
        <strain evidence="3 4">DSM 28697</strain>
    </source>
</reference>
<dbReference type="PROSITE" id="PS51352">
    <property type="entry name" value="THIOREDOXIN_2"/>
    <property type="match status" value="1"/>
</dbReference>
<dbReference type="RefSeq" id="WP_166639415.1">
    <property type="nucleotide sequence ID" value="NZ_SNYJ01000024.1"/>
</dbReference>
<dbReference type="Gene3D" id="3.40.30.10">
    <property type="entry name" value="Glutaredoxin"/>
    <property type="match status" value="1"/>
</dbReference>
<dbReference type="InterPro" id="IPR017937">
    <property type="entry name" value="Thioredoxin_CS"/>
</dbReference>
<dbReference type="EMBL" id="SNYJ01000024">
    <property type="protein sequence ID" value="TDQ34613.1"/>
    <property type="molecule type" value="Genomic_DNA"/>
</dbReference>
<evidence type="ECO:0000256" key="1">
    <source>
        <dbReference type="ARBA" id="ARBA00023157"/>
    </source>
</evidence>
<dbReference type="CDD" id="cd02966">
    <property type="entry name" value="TlpA_like_family"/>
    <property type="match status" value="1"/>
</dbReference>
<dbReference type="InterPro" id="IPR000866">
    <property type="entry name" value="AhpC/TSA"/>
</dbReference>
<feature type="domain" description="Thioredoxin" evidence="2">
    <location>
        <begin position="34"/>
        <end position="171"/>
    </location>
</feature>
<dbReference type="PANTHER" id="PTHR42852">
    <property type="entry name" value="THIOL:DISULFIDE INTERCHANGE PROTEIN DSBE"/>
    <property type="match status" value="1"/>
</dbReference>
<evidence type="ECO:0000313" key="3">
    <source>
        <dbReference type="EMBL" id="TDQ34613.1"/>
    </source>
</evidence>
<keyword evidence="1" id="KW-1015">Disulfide bond</keyword>
<dbReference type="AlphaFoldDB" id="A0A4R6TXS9"/>
<keyword evidence="4" id="KW-1185">Reference proteome</keyword>
<dbReference type="InterPro" id="IPR013766">
    <property type="entry name" value="Thioredoxin_domain"/>
</dbReference>
<dbReference type="GO" id="GO:0016491">
    <property type="term" value="F:oxidoreductase activity"/>
    <property type="evidence" value="ECO:0007669"/>
    <property type="project" value="InterPro"/>
</dbReference>
<dbReference type="PROSITE" id="PS00194">
    <property type="entry name" value="THIOREDOXIN_1"/>
    <property type="match status" value="1"/>
</dbReference>
<dbReference type="GO" id="GO:0016209">
    <property type="term" value="F:antioxidant activity"/>
    <property type="evidence" value="ECO:0007669"/>
    <property type="project" value="InterPro"/>
</dbReference>
<sequence length="174" mass="19399">MNKNRLISWILVIGLIVAATSVAVEMFSEDTLLAKAGEQAPLFTLKNLDGEVTTLEDFKGQGVLLNFWASWCVPCVNELPLLNEADKLMDGVTVVAVNLGEDKETAQTFVDRYDLRFPILLDQEHSLRTTYQITSQPVSLLIDPSGTIVERRIGAIDPFEEIMRMMKSVQPDSL</sequence>